<evidence type="ECO:0000259" key="16">
    <source>
        <dbReference type="PROSITE" id="PS50885"/>
    </source>
</evidence>
<dbReference type="InterPro" id="IPR036890">
    <property type="entry name" value="HATPase_C_sf"/>
</dbReference>
<dbReference type="PROSITE" id="PS50109">
    <property type="entry name" value="HIS_KIN"/>
    <property type="match status" value="1"/>
</dbReference>
<dbReference type="EMBL" id="JBHRZS010000007">
    <property type="protein sequence ID" value="MFC3881846.1"/>
    <property type="molecule type" value="Genomic_DNA"/>
</dbReference>
<evidence type="ECO:0000256" key="7">
    <source>
        <dbReference type="ARBA" id="ARBA00022692"/>
    </source>
</evidence>
<proteinExistence type="predicted"/>
<evidence type="ECO:0000256" key="14">
    <source>
        <dbReference type="SAM" id="Phobius"/>
    </source>
</evidence>
<dbReference type="SUPFAM" id="SSF158472">
    <property type="entry name" value="HAMP domain-like"/>
    <property type="match status" value="1"/>
</dbReference>
<dbReference type="InterPro" id="IPR003661">
    <property type="entry name" value="HisK_dim/P_dom"/>
</dbReference>
<dbReference type="InterPro" id="IPR003660">
    <property type="entry name" value="HAMP_dom"/>
</dbReference>
<dbReference type="Gene3D" id="3.30.565.10">
    <property type="entry name" value="Histidine kinase-like ATPase, C-terminal domain"/>
    <property type="match status" value="1"/>
</dbReference>
<dbReference type="InterPro" id="IPR003594">
    <property type="entry name" value="HATPase_dom"/>
</dbReference>
<evidence type="ECO:0000256" key="4">
    <source>
        <dbReference type="ARBA" id="ARBA00022475"/>
    </source>
</evidence>
<feature type="transmembrane region" description="Helical" evidence="14">
    <location>
        <begin position="177"/>
        <end position="200"/>
    </location>
</feature>
<dbReference type="PANTHER" id="PTHR45528:SF1">
    <property type="entry name" value="SENSOR HISTIDINE KINASE CPXA"/>
    <property type="match status" value="1"/>
</dbReference>
<evidence type="ECO:0000259" key="15">
    <source>
        <dbReference type="PROSITE" id="PS50109"/>
    </source>
</evidence>
<dbReference type="RefSeq" id="WP_377907196.1">
    <property type="nucleotide sequence ID" value="NZ_JBHRZS010000007.1"/>
</dbReference>
<keyword evidence="6" id="KW-0808">Transferase</keyword>
<evidence type="ECO:0000256" key="3">
    <source>
        <dbReference type="ARBA" id="ARBA00012438"/>
    </source>
</evidence>
<dbReference type="PROSITE" id="PS50885">
    <property type="entry name" value="HAMP"/>
    <property type="match status" value="1"/>
</dbReference>
<evidence type="ECO:0000256" key="5">
    <source>
        <dbReference type="ARBA" id="ARBA00022553"/>
    </source>
</evidence>
<keyword evidence="18" id="KW-1185">Reference proteome</keyword>
<dbReference type="Gene3D" id="1.10.287.130">
    <property type="match status" value="1"/>
</dbReference>
<dbReference type="SUPFAM" id="SSF55874">
    <property type="entry name" value="ATPase domain of HSP90 chaperone/DNA topoisomerase II/histidine kinase"/>
    <property type="match status" value="1"/>
</dbReference>
<keyword evidence="10 17" id="KW-0067">ATP-binding</keyword>
<feature type="domain" description="Histidine kinase" evidence="15">
    <location>
        <begin position="266"/>
        <end position="484"/>
    </location>
</feature>
<gene>
    <name evidence="17" type="ORF">ACFOSV_16745</name>
</gene>
<dbReference type="SMART" id="SM00388">
    <property type="entry name" value="HisKA"/>
    <property type="match status" value="1"/>
</dbReference>
<dbReference type="GO" id="GO:0005524">
    <property type="term" value="F:ATP binding"/>
    <property type="evidence" value="ECO:0007669"/>
    <property type="project" value="UniProtKB-KW"/>
</dbReference>
<keyword evidence="4" id="KW-1003">Cell membrane</keyword>
<dbReference type="InterPro" id="IPR050398">
    <property type="entry name" value="HssS/ArlS-like"/>
</dbReference>
<dbReference type="SUPFAM" id="SSF47384">
    <property type="entry name" value="Homodimeric domain of signal transducing histidine kinase"/>
    <property type="match status" value="1"/>
</dbReference>
<keyword evidence="11 14" id="KW-1133">Transmembrane helix</keyword>
<dbReference type="CDD" id="cd00075">
    <property type="entry name" value="HATPase"/>
    <property type="match status" value="1"/>
</dbReference>
<dbReference type="Proteomes" id="UP001595805">
    <property type="component" value="Unassembled WGS sequence"/>
</dbReference>
<name>A0ABV8AV46_9BACT</name>
<keyword evidence="13 14" id="KW-0472">Membrane</keyword>
<evidence type="ECO:0000313" key="17">
    <source>
        <dbReference type="EMBL" id="MFC3881846.1"/>
    </source>
</evidence>
<evidence type="ECO:0000256" key="11">
    <source>
        <dbReference type="ARBA" id="ARBA00022989"/>
    </source>
</evidence>
<organism evidence="17 18">
    <name type="scientific">Algoriphagus namhaensis</name>
    <dbReference type="NCBI Taxonomy" id="915353"/>
    <lineage>
        <taxon>Bacteria</taxon>
        <taxon>Pseudomonadati</taxon>
        <taxon>Bacteroidota</taxon>
        <taxon>Cytophagia</taxon>
        <taxon>Cytophagales</taxon>
        <taxon>Cyclobacteriaceae</taxon>
        <taxon>Algoriphagus</taxon>
    </lineage>
</organism>
<reference evidence="18" key="1">
    <citation type="journal article" date="2019" name="Int. J. Syst. Evol. Microbiol.">
        <title>The Global Catalogue of Microorganisms (GCM) 10K type strain sequencing project: providing services to taxonomists for standard genome sequencing and annotation.</title>
        <authorList>
            <consortium name="The Broad Institute Genomics Platform"/>
            <consortium name="The Broad Institute Genome Sequencing Center for Infectious Disease"/>
            <person name="Wu L."/>
            <person name="Ma J."/>
        </authorList>
    </citation>
    <scope>NUCLEOTIDE SEQUENCE [LARGE SCALE GENOMIC DNA]</scope>
    <source>
        <strain evidence="18">CCUG 60523</strain>
    </source>
</reference>
<keyword evidence="12" id="KW-0902">Two-component regulatory system</keyword>
<evidence type="ECO:0000256" key="10">
    <source>
        <dbReference type="ARBA" id="ARBA00022840"/>
    </source>
</evidence>
<evidence type="ECO:0000256" key="12">
    <source>
        <dbReference type="ARBA" id="ARBA00023012"/>
    </source>
</evidence>
<dbReference type="Gene3D" id="6.10.340.10">
    <property type="match status" value="1"/>
</dbReference>
<evidence type="ECO:0000256" key="9">
    <source>
        <dbReference type="ARBA" id="ARBA00022777"/>
    </source>
</evidence>
<dbReference type="CDD" id="cd00082">
    <property type="entry name" value="HisKA"/>
    <property type="match status" value="1"/>
</dbReference>
<accession>A0ABV8AV46</accession>
<keyword evidence="9" id="KW-0418">Kinase</keyword>
<evidence type="ECO:0000256" key="13">
    <source>
        <dbReference type="ARBA" id="ARBA00023136"/>
    </source>
</evidence>
<evidence type="ECO:0000256" key="1">
    <source>
        <dbReference type="ARBA" id="ARBA00000085"/>
    </source>
</evidence>
<evidence type="ECO:0000256" key="2">
    <source>
        <dbReference type="ARBA" id="ARBA00004651"/>
    </source>
</evidence>
<comment type="caution">
    <text evidence="17">The sequence shown here is derived from an EMBL/GenBank/DDBJ whole genome shotgun (WGS) entry which is preliminary data.</text>
</comment>
<dbReference type="PANTHER" id="PTHR45528">
    <property type="entry name" value="SENSOR HISTIDINE KINASE CPXA"/>
    <property type="match status" value="1"/>
</dbReference>
<evidence type="ECO:0000256" key="8">
    <source>
        <dbReference type="ARBA" id="ARBA00022741"/>
    </source>
</evidence>
<dbReference type="SMART" id="SM00304">
    <property type="entry name" value="HAMP"/>
    <property type="match status" value="1"/>
</dbReference>
<dbReference type="Pfam" id="PF02518">
    <property type="entry name" value="HATPase_c"/>
    <property type="match status" value="1"/>
</dbReference>
<keyword evidence="8" id="KW-0547">Nucleotide-binding</keyword>
<protein>
    <recommendedName>
        <fullName evidence="3">histidine kinase</fullName>
        <ecNumber evidence="3">2.7.13.3</ecNumber>
    </recommendedName>
</protein>
<dbReference type="EC" id="2.7.13.3" evidence="3"/>
<comment type="subcellular location">
    <subcellularLocation>
        <location evidence="2">Cell membrane</location>
        <topology evidence="2">Multi-pass membrane protein</topology>
    </subcellularLocation>
</comment>
<comment type="catalytic activity">
    <reaction evidence="1">
        <text>ATP + protein L-histidine = ADP + protein N-phospho-L-histidine.</text>
        <dbReference type="EC" id="2.7.13.3"/>
    </reaction>
</comment>
<dbReference type="InterPro" id="IPR036097">
    <property type="entry name" value="HisK_dim/P_sf"/>
</dbReference>
<sequence>MKSLYWRISLSFIAVLLIVGFSYVLITAYSTQRYFQETTQRLNADVAEYLIKEVNPFQDGEVNEEALGIIMHSMMAVNPGIEVYLLNPEGEILSYVVLDQLVKLKRVNMQPILNFIKTEGEEYVLGDDPRNPGDEAVFSATAVYENGSLLGFVYITLESEKFDTVASSLFGSYWIKLTFTSLVITLGVAMLIGLVLISWLTRHLRKIIVAVNEFKEGNFESRVPTTDSKSELTLLGDTFNQMADTLLENIEELKKVDRLRRELIANVSHDLRNPLAIINGYVETLQIKGEKLTKEEKTKYLKIITDSTDRLTKLVADLFDLSKLESGQMNVKLEKIKIQELLYDSCLKYELLAQTKNIEIETTICQNLPTVQADLYLMDRVIQNLLDNAVKYTPQKGKILIDACSSPKGVSVTIRNSGSGIPQADLEAIFDRYYKIDKDREGIEGSGLGLAIVKKILSIHGSEITIESDSESFTQFSFDLSVQD</sequence>
<dbReference type="SMART" id="SM00387">
    <property type="entry name" value="HATPase_c"/>
    <property type="match status" value="1"/>
</dbReference>
<feature type="domain" description="HAMP" evidence="16">
    <location>
        <begin position="198"/>
        <end position="251"/>
    </location>
</feature>
<feature type="transmembrane region" description="Helical" evidence="14">
    <location>
        <begin position="6"/>
        <end position="26"/>
    </location>
</feature>
<dbReference type="PRINTS" id="PR00344">
    <property type="entry name" value="BCTRLSENSOR"/>
</dbReference>
<keyword evidence="5" id="KW-0597">Phosphoprotein</keyword>
<evidence type="ECO:0000256" key="6">
    <source>
        <dbReference type="ARBA" id="ARBA00022679"/>
    </source>
</evidence>
<dbReference type="Pfam" id="PF00672">
    <property type="entry name" value="HAMP"/>
    <property type="match status" value="1"/>
</dbReference>
<dbReference type="Pfam" id="PF00512">
    <property type="entry name" value="HisKA"/>
    <property type="match status" value="1"/>
</dbReference>
<evidence type="ECO:0000313" key="18">
    <source>
        <dbReference type="Proteomes" id="UP001595805"/>
    </source>
</evidence>
<dbReference type="InterPro" id="IPR004358">
    <property type="entry name" value="Sig_transdc_His_kin-like_C"/>
</dbReference>
<dbReference type="InterPro" id="IPR005467">
    <property type="entry name" value="His_kinase_dom"/>
</dbReference>
<dbReference type="CDD" id="cd06225">
    <property type="entry name" value="HAMP"/>
    <property type="match status" value="1"/>
</dbReference>
<keyword evidence="7 14" id="KW-0812">Transmembrane</keyword>